<reference evidence="2 3" key="1">
    <citation type="submission" date="2019-04" db="EMBL/GenBank/DDBJ databases">
        <title>Microbes associate with the intestines of laboratory mice.</title>
        <authorList>
            <person name="Navarre W."/>
            <person name="Wong E."/>
            <person name="Huang K."/>
            <person name="Tropini C."/>
            <person name="Ng K."/>
            <person name="Yu B."/>
        </authorList>
    </citation>
    <scope>NUCLEOTIDE SEQUENCE [LARGE SCALE GENOMIC DNA]</scope>
    <source>
        <strain evidence="2 3">NM46_B2-13</strain>
    </source>
</reference>
<evidence type="ECO:0000313" key="2">
    <source>
        <dbReference type="EMBL" id="TGY38424.1"/>
    </source>
</evidence>
<proteinExistence type="predicted"/>
<dbReference type="AlphaFoldDB" id="A0A4S2DCR7"/>
<evidence type="ECO:0000259" key="1">
    <source>
        <dbReference type="Pfam" id="PF13556"/>
    </source>
</evidence>
<organism evidence="2 3">
    <name type="scientific">Microbacterium laevaniformans</name>
    <dbReference type="NCBI Taxonomy" id="36807"/>
    <lineage>
        <taxon>Bacteria</taxon>
        <taxon>Bacillati</taxon>
        <taxon>Actinomycetota</taxon>
        <taxon>Actinomycetes</taxon>
        <taxon>Micrococcales</taxon>
        <taxon>Microbacteriaceae</taxon>
        <taxon>Microbacterium</taxon>
    </lineage>
</organism>
<protein>
    <submittedName>
        <fullName evidence="2">PucR family transcriptional regulator</fullName>
    </submittedName>
</protein>
<dbReference type="Proteomes" id="UP000309893">
    <property type="component" value="Unassembled WGS sequence"/>
</dbReference>
<feature type="domain" description="PucR C-terminal helix-turn-helix" evidence="1">
    <location>
        <begin position="275"/>
        <end position="329"/>
    </location>
</feature>
<dbReference type="InterPro" id="IPR025736">
    <property type="entry name" value="PucR_C-HTH_dom"/>
</dbReference>
<dbReference type="OrthoDB" id="5051269at2"/>
<name>A0A4S2DCR7_9MICO</name>
<dbReference type="RefSeq" id="WP_135948791.1">
    <property type="nucleotide sequence ID" value="NZ_SRYO01000002.1"/>
</dbReference>
<dbReference type="EMBL" id="SRYO01000002">
    <property type="protein sequence ID" value="TGY38424.1"/>
    <property type="molecule type" value="Genomic_DNA"/>
</dbReference>
<evidence type="ECO:0000313" key="3">
    <source>
        <dbReference type="Proteomes" id="UP000309893"/>
    </source>
</evidence>
<accession>A0A4S2DCR7</accession>
<gene>
    <name evidence="2" type="ORF">E5344_04100</name>
</gene>
<dbReference type="Pfam" id="PF13556">
    <property type="entry name" value="HTH_30"/>
    <property type="match status" value="1"/>
</dbReference>
<dbReference type="InterPro" id="IPR042070">
    <property type="entry name" value="PucR_C-HTH_sf"/>
</dbReference>
<sequence>MQELLGRLRALDPDAVVSLRVIACFDELIVGKVNSRALLSAAASLTGCAVGLRSDSPARELRVTPTGDELSGGYELPADPRLHWSDGAFTIWLERDDEPHANDALIIERLSLALRVRYDRSGTADGRRDFSLLVDPDVDQARRFEAAARQGLDLSTRYRFVVAPLFATWRLHPSAREDVITTAVGPLHTLIVPEDTTTVDAGPVGIGLPARVVDFPRSFRASVVALRLAQPPETPVVLADTYGGLLDVLADLPAGHEPAEVPAVARIATHGWGAATLDSLVRTGSVRQAAQLAGIHHSTMTTRVATVAEELGFDPLDGIGRLRLCLAYLVWRLQTSGPLTLPAPVDGIARTA</sequence>
<dbReference type="Gene3D" id="1.10.10.2840">
    <property type="entry name" value="PucR C-terminal helix-turn-helix domain"/>
    <property type="match status" value="1"/>
</dbReference>
<comment type="caution">
    <text evidence="2">The sequence shown here is derived from an EMBL/GenBank/DDBJ whole genome shotgun (WGS) entry which is preliminary data.</text>
</comment>